<evidence type="ECO:0000313" key="4">
    <source>
        <dbReference type="EMBL" id="MBN7795261.1"/>
    </source>
</evidence>
<sequence>MLLFSGLSGGGWRLAMGVLMVGAMSLGALASPATYIINPGDILRIDVWNEADLSREVLVRPDGYITFPMVGDVKTAHSTPAQVGHAISSALGQYMNETPPVVVSLVSTNGNKIYVIGKVNEPGEFLITGNTDVMQALALAGGLNAFAKENSIVILRRRADGTQVAIPFQYEKVKEGKQLESNIILDSRDVIVVP</sequence>
<dbReference type="Gene3D" id="3.30.1950.10">
    <property type="entry name" value="wza like domain"/>
    <property type="match status" value="1"/>
</dbReference>
<dbReference type="RefSeq" id="WP_206558693.1">
    <property type="nucleotide sequence ID" value="NZ_JAFKCZ010000001.1"/>
</dbReference>
<evidence type="ECO:0000259" key="2">
    <source>
        <dbReference type="Pfam" id="PF02563"/>
    </source>
</evidence>
<dbReference type="Proteomes" id="UP000664303">
    <property type="component" value="Unassembled WGS sequence"/>
</dbReference>
<keyword evidence="5" id="KW-1185">Reference proteome</keyword>
<dbReference type="PANTHER" id="PTHR33619">
    <property type="entry name" value="POLYSACCHARIDE EXPORT PROTEIN GFCE-RELATED"/>
    <property type="match status" value="1"/>
</dbReference>
<name>A0A939DBS7_9GAMM</name>
<evidence type="ECO:0000259" key="3">
    <source>
        <dbReference type="Pfam" id="PF10531"/>
    </source>
</evidence>
<protein>
    <submittedName>
        <fullName evidence="4">Polysaccharide biosynthesis/export family protein</fullName>
    </submittedName>
</protein>
<dbReference type="EMBL" id="JAFKCZ010000001">
    <property type="protein sequence ID" value="MBN7795261.1"/>
    <property type="molecule type" value="Genomic_DNA"/>
</dbReference>
<dbReference type="PANTHER" id="PTHR33619:SF3">
    <property type="entry name" value="POLYSACCHARIDE EXPORT PROTEIN GFCE-RELATED"/>
    <property type="match status" value="1"/>
</dbReference>
<dbReference type="Pfam" id="PF10531">
    <property type="entry name" value="SLBB"/>
    <property type="match status" value="1"/>
</dbReference>
<proteinExistence type="predicted"/>
<accession>A0A939DBS7</accession>
<keyword evidence="1" id="KW-0732">Signal</keyword>
<dbReference type="AlphaFoldDB" id="A0A939DBS7"/>
<feature type="domain" description="Polysaccharide export protein N-terminal" evidence="2">
    <location>
        <begin position="31"/>
        <end position="105"/>
    </location>
</feature>
<dbReference type="InterPro" id="IPR003715">
    <property type="entry name" value="Poly_export_N"/>
</dbReference>
<reference evidence="4" key="1">
    <citation type="submission" date="2021-02" db="EMBL/GenBank/DDBJ databases">
        <title>PHA producing bacteria isolated from coastal sediment in Guangdong, Shenzhen.</title>
        <authorList>
            <person name="Zheng W."/>
            <person name="Yu S."/>
            <person name="Huang Y."/>
        </authorList>
    </citation>
    <scope>NUCLEOTIDE SEQUENCE</scope>
    <source>
        <strain evidence="4">TN14-10</strain>
    </source>
</reference>
<dbReference type="Pfam" id="PF02563">
    <property type="entry name" value="Poly_export"/>
    <property type="match status" value="1"/>
</dbReference>
<dbReference type="InterPro" id="IPR049712">
    <property type="entry name" value="Poly_export"/>
</dbReference>
<evidence type="ECO:0000256" key="1">
    <source>
        <dbReference type="ARBA" id="ARBA00022729"/>
    </source>
</evidence>
<dbReference type="GO" id="GO:0015159">
    <property type="term" value="F:polysaccharide transmembrane transporter activity"/>
    <property type="evidence" value="ECO:0007669"/>
    <property type="project" value="InterPro"/>
</dbReference>
<organism evidence="4 5">
    <name type="scientific">Parahaliea mediterranea</name>
    <dbReference type="NCBI Taxonomy" id="651086"/>
    <lineage>
        <taxon>Bacteria</taxon>
        <taxon>Pseudomonadati</taxon>
        <taxon>Pseudomonadota</taxon>
        <taxon>Gammaproteobacteria</taxon>
        <taxon>Cellvibrionales</taxon>
        <taxon>Halieaceae</taxon>
        <taxon>Parahaliea</taxon>
    </lineage>
</organism>
<dbReference type="InterPro" id="IPR019554">
    <property type="entry name" value="Soluble_ligand-bd"/>
</dbReference>
<gene>
    <name evidence="4" type="ORF">JYP50_01575</name>
</gene>
<feature type="domain" description="Soluble ligand binding" evidence="3">
    <location>
        <begin position="112"/>
        <end position="166"/>
    </location>
</feature>
<dbReference type="Gene3D" id="3.10.560.10">
    <property type="entry name" value="Outer membrane lipoprotein wza domain like"/>
    <property type="match status" value="1"/>
</dbReference>
<comment type="caution">
    <text evidence="4">The sequence shown here is derived from an EMBL/GenBank/DDBJ whole genome shotgun (WGS) entry which is preliminary data.</text>
</comment>
<evidence type="ECO:0000313" key="5">
    <source>
        <dbReference type="Proteomes" id="UP000664303"/>
    </source>
</evidence>